<accession>A0A0L8VEX7</accession>
<evidence type="ECO:0000313" key="1">
    <source>
        <dbReference type="EMBL" id="KOH46908.1"/>
    </source>
</evidence>
<sequence>MLVLVDLEDSFLEMNTQDKREMYKCAIGVRNPESANAYVTPKELKLITARLKTYYRTYSPDPRKYTLSTYQLMLFYCFNEAEFRRAKRLMKDDKHPDVVCQKHFSTQSIDTFYSYFKLQYFRLITQLSKPDQKYFSVRVRPAPVTKFTKRVDLISEVYGSPAHVRMFVLNGHKRPAFRLGQPSTIKPVEWISVDASVLGSAYSGTRPQLEVYIQSHALRRMRERLDLLDEGAVNYALWENTHTITKLEHYNRYLLLPFKVFDVKIGYLVASVVQNKVLFRTFLFVTHNCTPEGDRLQKLTGLEKHDVTYWRIDRLSTFVKLDEEKYPDLIRLFDEAGLGDLVHLKEKNFDIDALQEANLNGLAEYLKRSQSSPEVEEQEWEAALNEMI</sequence>
<gene>
    <name evidence="1" type="ORF">NC99_03080</name>
</gene>
<organism evidence="1 2">
    <name type="scientific">Sunxiuqinia dokdonensis</name>
    <dbReference type="NCBI Taxonomy" id="1409788"/>
    <lineage>
        <taxon>Bacteria</taxon>
        <taxon>Pseudomonadati</taxon>
        <taxon>Bacteroidota</taxon>
        <taxon>Bacteroidia</taxon>
        <taxon>Marinilabiliales</taxon>
        <taxon>Prolixibacteraceae</taxon>
        <taxon>Sunxiuqinia</taxon>
    </lineage>
</organism>
<dbReference type="EMBL" id="LGIA01000014">
    <property type="protein sequence ID" value="KOH46908.1"/>
    <property type="molecule type" value="Genomic_DNA"/>
</dbReference>
<proteinExistence type="predicted"/>
<dbReference type="Proteomes" id="UP000036958">
    <property type="component" value="Unassembled WGS sequence"/>
</dbReference>
<comment type="caution">
    <text evidence="1">The sequence shown here is derived from an EMBL/GenBank/DDBJ whole genome shotgun (WGS) entry which is preliminary data.</text>
</comment>
<keyword evidence="2" id="KW-1185">Reference proteome</keyword>
<evidence type="ECO:0000313" key="2">
    <source>
        <dbReference type="Proteomes" id="UP000036958"/>
    </source>
</evidence>
<protein>
    <submittedName>
        <fullName evidence="1">Uncharacterized protein</fullName>
    </submittedName>
</protein>
<dbReference type="AlphaFoldDB" id="A0A0L8VEX7"/>
<reference evidence="2" key="1">
    <citation type="submission" date="2015-07" db="EMBL/GenBank/DDBJ databases">
        <title>Genome sequencing of Sunxiuqinia dokdonensis strain SK.</title>
        <authorList>
            <person name="Ahn S."/>
            <person name="Kim B.-C."/>
        </authorList>
    </citation>
    <scope>NUCLEOTIDE SEQUENCE [LARGE SCALE GENOMIC DNA]</scope>
    <source>
        <strain evidence="2">SK</strain>
    </source>
</reference>
<name>A0A0L8VEX7_9BACT</name>